<dbReference type="EMBL" id="QGMG01000605">
    <property type="protein sequence ID" value="TVY52470.1"/>
    <property type="molecule type" value="Genomic_DNA"/>
</dbReference>
<dbReference type="InterPro" id="IPR020845">
    <property type="entry name" value="AMP-binding_CS"/>
</dbReference>
<reference evidence="5 6" key="1">
    <citation type="submission" date="2018-05" db="EMBL/GenBank/DDBJ databases">
        <title>Whole genome sequencing for identification of molecular markers to develop diagnostic detection tools for the regulated plant pathogen Lachnellula willkommii.</title>
        <authorList>
            <person name="Giroux E."/>
            <person name="Bilodeau G."/>
        </authorList>
    </citation>
    <scope>NUCLEOTIDE SEQUENCE [LARGE SCALE GENOMIC DNA]</scope>
    <source>
        <strain evidence="5 6">CBS 625.97</strain>
    </source>
</reference>
<evidence type="ECO:0000256" key="1">
    <source>
        <dbReference type="ARBA" id="ARBA00006432"/>
    </source>
</evidence>
<dbReference type="Proteomes" id="UP000481288">
    <property type="component" value="Unassembled WGS sequence"/>
</dbReference>
<dbReference type="AlphaFoldDB" id="A0A7D8YQP4"/>
<gene>
    <name evidence="5" type="primary">4cl1_0</name>
    <name evidence="5" type="ORF">LCER1_G006621</name>
</gene>
<comment type="similarity">
    <text evidence="1">Belongs to the ATP-dependent AMP-binding enzyme family.</text>
</comment>
<evidence type="ECO:0000259" key="4">
    <source>
        <dbReference type="Pfam" id="PF13193"/>
    </source>
</evidence>
<keyword evidence="2 5" id="KW-0436">Ligase</keyword>
<comment type="caution">
    <text evidence="5">The sequence shown here is derived from an EMBL/GenBank/DDBJ whole genome shotgun (WGS) entry which is preliminary data.</text>
</comment>
<organism evidence="5 6">
    <name type="scientific">Lachnellula cervina</name>
    <dbReference type="NCBI Taxonomy" id="1316786"/>
    <lineage>
        <taxon>Eukaryota</taxon>
        <taxon>Fungi</taxon>
        <taxon>Dikarya</taxon>
        <taxon>Ascomycota</taxon>
        <taxon>Pezizomycotina</taxon>
        <taxon>Leotiomycetes</taxon>
        <taxon>Helotiales</taxon>
        <taxon>Lachnaceae</taxon>
        <taxon>Lachnellula</taxon>
    </lineage>
</organism>
<evidence type="ECO:0000259" key="3">
    <source>
        <dbReference type="Pfam" id="PF00501"/>
    </source>
</evidence>
<evidence type="ECO:0000256" key="2">
    <source>
        <dbReference type="ARBA" id="ARBA00022598"/>
    </source>
</evidence>
<keyword evidence="6" id="KW-1185">Reference proteome</keyword>
<proteinExistence type="inferred from homology"/>
<dbReference type="Pfam" id="PF13193">
    <property type="entry name" value="AMP-binding_C"/>
    <property type="match status" value="1"/>
</dbReference>
<feature type="domain" description="AMP-dependent synthetase/ligase" evidence="3">
    <location>
        <begin position="33"/>
        <end position="393"/>
    </location>
</feature>
<dbReference type="PANTHER" id="PTHR24096:SF149">
    <property type="entry name" value="AMP-BINDING DOMAIN-CONTAINING PROTEIN-RELATED"/>
    <property type="match status" value="1"/>
</dbReference>
<dbReference type="InterPro" id="IPR045851">
    <property type="entry name" value="AMP-bd_C_sf"/>
</dbReference>
<dbReference type="SUPFAM" id="SSF56801">
    <property type="entry name" value="Acetyl-CoA synthetase-like"/>
    <property type="match status" value="1"/>
</dbReference>
<evidence type="ECO:0000313" key="5">
    <source>
        <dbReference type="EMBL" id="TVY52470.1"/>
    </source>
</evidence>
<accession>A0A7D8YQP4</accession>
<dbReference type="Gene3D" id="3.40.50.12780">
    <property type="entry name" value="N-terminal domain of ligase-like"/>
    <property type="match status" value="1"/>
</dbReference>
<feature type="domain" description="AMP-binding enzyme C-terminal" evidence="4">
    <location>
        <begin position="444"/>
        <end position="524"/>
    </location>
</feature>
<dbReference type="CDD" id="cd05911">
    <property type="entry name" value="Firefly_Luc_like"/>
    <property type="match status" value="1"/>
</dbReference>
<protein>
    <submittedName>
        <fullName evidence="5">Putative 4-coumarate--CoA ligase 1</fullName>
    </submittedName>
</protein>
<dbReference type="GO" id="GO:0016405">
    <property type="term" value="F:CoA-ligase activity"/>
    <property type="evidence" value="ECO:0007669"/>
    <property type="project" value="TreeGrafter"/>
</dbReference>
<dbReference type="InterPro" id="IPR025110">
    <property type="entry name" value="AMP-bd_C"/>
</dbReference>
<sequence length="554" mass="60903">MSGSPDSNIFIPDVDIWTFLFERGSKPFSNDQVIYTCSVTGRHYTYDHVRNTASKFGCALIRRWSWQKGDVLALFTPNNIDTPAITWGCQWAGGIVSPANPAYTRAELSHHLKDSGAKAVVTHKSLLNTALEAAKDAGLPRSRVILIGDERDESEQVSHFTSLLSFADSNQARVKMNPNTDLAFLVYSSGTTGLPKGVMLTHTNIVSNLAMVATVDGVMLKSKIDKVLSVLPYYHIYGLMFLIHLPIYIGVESVTMARFEIETFCSLIQENRITYTYVAPPIVLRLAKDALVDNYDLSSLRMITSGAAPLTKELILAVYQRLGIPTKQAYGLSETSPATHVQHWESWRTAMGSVGQALPNLTVKFMDLDGKETSQGEPGEIWIKGPTVFKGYLNNPVATSEAITRDGFFQTGDIGFQDVHGNLFITDRIKELIKYKGSQVAPAELEGILSTHPKVKDIAVVGVYVDAIASEVPLGYIVPVHGVVPDEGTAREIVDWLATRVVKVKQLRGGIVWIKEIPKSASGKILRRVLKADAKNDKAMAAIKFQAPGNRQKL</sequence>
<dbReference type="Pfam" id="PF00501">
    <property type="entry name" value="AMP-binding"/>
    <property type="match status" value="1"/>
</dbReference>
<name>A0A7D8YQP4_9HELO</name>
<dbReference type="Gene3D" id="3.30.300.30">
    <property type="match status" value="1"/>
</dbReference>
<dbReference type="InterPro" id="IPR042099">
    <property type="entry name" value="ANL_N_sf"/>
</dbReference>
<dbReference type="InterPro" id="IPR000873">
    <property type="entry name" value="AMP-dep_synth/lig_dom"/>
</dbReference>
<evidence type="ECO:0000313" key="6">
    <source>
        <dbReference type="Proteomes" id="UP000481288"/>
    </source>
</evidence>
<dbReference type="OrthoDB" id="6509636at2759"/>
<dbReference type="PROSITE" id="PS00455">
    <property type="entry name" value="AMP_BINDING"/>
    <property type="match status" value="1"/>
</dbReference>
<dbReference type="PANTHER" id="PTHR24096">
    <property type="entry name" value="LONG-CHAIN-FATTY-ACID--COA LIGASE"/>
    <property type="match status" value="1"/>
</dbReference>